<proteinExistence type="predicted"/>
<keyword evidence="3" id="KW-1185">Reference proteome</keyword>
<name>A0A433A228_9FUNG</name>
<protein>
    <submittedName>
        <fullName evidence="2">Uncharacterized protein</fullName>
    </submittedName>
</protein>
<evidence type="ECO:0000313" key="3">
    <source>
        <dbReference type="Proteomes" id="UP000268093"/>
    </source>
</evidence>
<accession>A0A433A228</accession>
<evidence type="ECO:0000313" key="2">
    <source>
        <dbReference type="EMBL" id="RUO96731.1"/>
    </source>
</evidence>
<dbReference type="Proteomes" id="UP000268093">
    <property type="component" value="Unassembled WGS sequence"/>
</dbReference>
<comment type="caution">
    <text evidence="2">The sequence shown here is derived from an EMBL/GenBank/DDBJ whole genome shotgun (WGS) entry which is preliminary data.</text>
</comment>
<organism evidence="2 3">
    <name type="scientific">Jimgerdemannia flammicorona</name>
    <dbReference type="NCBI Taxonomy" id="994334"/>
    <lineage>
        <taxon>Eukaryota</taxon>
        <taxon>Fungi</taxon>
        <taxon>Fungi incertae sedis</taxon>
        <taxon>Mucoromycota</taxon>
        <taxon>Mucoromycotina</taxon>
        <taxon>Endogonomycetes</taxon>
        <taxon>Endogonales</taxon>
        <taxon>Endogonaceae</taxon>
        <taxon>Jimgerdemannia</taxon>
    </lineage>
</organism>
<dbReference type="AlphaFoldDB" id="A0A433A228"/>
<feature type="non-terminal residue" evidence="2">
    <location>
        <position position="20"/>
    </location>
</feature>
<reference evidence="2 3" key="1">
    <citation type="journal article" date="2018" name="New Phytol.">
        <title>Phylogenomics of Endogonaceae and evolution of mycorrhizas within Mucoromycota.</title>
        <authorList>
            <person name="Chang Y."/>
            <person name="Desiro A."/>
            <person name="Na H."/>
            <person name="Sandor L."/>
            <person name="Lipzen A."/>
            <person name="Clum A."/>
            <person name="Barry K."/>
            <person name="Grigoriev I.V."/>
            <person name="Martin F.M."/>
            <person name="Stajich J.E."/>
            <person name="Smith M.E."/>
            <person name="Bonito G."/>
            <person name="Spatafora J.W."/>
        </authorList>
    </citation>
    <scope>NUCLEOTIDE SEQUENCE [LARGE SCALE GENOMIC DNA]</scope>
    <source>
        <strain evidence="2 3">GMNB39</strain>
    </source>
</reference>
<gene>
    <name evidence="2" type="ORF">BC936DRAFT_141549</name>
</gene>
<sequence>MPPKQHTPYQINKGLEYVRK</sequence>
<dbReference type="EMBL" id="RBNI01019898">
    <property type="protein sequence ID" value="RUO96731.1"/>
    <property type="molecule type" value="Genomic_DNA"/>
</dbReference>
<feature type="region of interest" description="Disordered" evidence="1">
    <location>
        <begin position="1"/>
        <end position="20"/>
    </location>
</feature>
<evidence type="ECO:0000256" key="1">
    <source>
        <dbReference type="SAM" id="MobiDB-lite"/>
    </source>
</evidence>